<dbReference type="KEGG" id="marq:MARGE09_P3181"/>
<evidence type="ECO:0000256" key="2">
    <source>
        <dbReference type="SAM" id="SignalP"/>
    </source>
</evidence>
<dbReference type="Gene3D" id="2.40.160.20">
    <property type="match status" value="1"/>
</dbReference>
<dbReference type="Pfam" id="PF13505">
    <property type="entry name" value="OMP_b-brl"/>
    <property type="match status" value="1"/>
</dbReference>
<evidence type="ECO:0000313" key="4">
    <source>
        <dbReference type="EMBL" id="BCD98980.1"/>
    </source>
</evidence>
<reference evidence="4 5" key="1">
    <citation type="journal article" date="2022" name="IScience">
        <title>An ultrasensitive nanofiber-based assay for enzymatic hydrolysis and deep-sea microbial degradation of cellulose.</title>
        <authorList>
            <person name="Tsudome M."/>
            <person name="Tachioka M."/>
            <person name="Miyazaki M."/>
            <person name="Uchimura K."/>
            <person name="Tsuda M."/>
            <person name="Takaki Y."/>
            <person name="Deguchi S."/>
        </authorList>
    </citation>
    <scope>NUCLEOTIDE SEQUENCE [LARGE SCALE GENOMIC DNA]</scope>
    <source>
        <strain evidence="4 5">GE09</strain>
    </source>
</reference>
<dbReference type="InterPro" id="IPR011250">
    <property type="entry name" value="OMP/PagP_B-barrel"/>
</dbReference>
<dbReference type="SUPFAM" id="SSF56925">
    <property type="entry name" value="OMPA-like"/>
    <property type="match status" value="1"/>
</dbReference>
<dbReference type="InterPro" id="IPR027385">
    <property type="entry name" value="Beta-barrel_OMP"/>
</dbReference>
<dbReference type="EMBL" id="AP023086">
    <property type="protein sequence ID" value="BCD98980.1"/>
    <property type="molecule type" value="Genomic_DNA"/>
</dbReference>
<feature type="domain" description="Outer membrane protein beta-barrel" evidence="3">
    <location>
        <begin position="9"/>
        <end position="198"/>
    </location>
</feature>
<name>A0AAN1WJY6_9GAMM</name>
<dbReference type="AlphaFoldDB" id="A0AAN1WJY6"/>
<evidence type="ECO:0000313" key="5">
    <source>
        <dbReference type="Proteomes" id="UP001320119"/>
    </source>
</evidence>
<organism evidence="4 5">
    <name type="scientific">Marinagarivorans cellulosilyticus</name>
    <dbReference type="NCBI Taxonomy" id="2721545"/>
    <lineage>
        <taxon>Bacteria</taxon>
        <taxon>Pseudomonadati</taxon>
        <taxon>Pseudomonadota</taxon>
        <taxon>Gammaproteobacteria</taxon>
        <taxon>Cellvibrionales</taxon>
        <taxon>Cellvibrionaceae</taxon>
        <taxon>Marinagarivorans</taxon>
    </lineage>
</organism>
<evidence type="ECO:0000259" key="3">
    <source>
        <dbReference type="Pfam" id="PF13505"/>
    </source>
</evidence>
<feature type="signal peptide" evidence="2">
    <location>
        <begin position="1"/>
        <end position="21"/>
    </location>
</feature>
<keyword evidence="1 2" id="KW-0732">Signal</keyword>
<feature type="chain" id="PRO_5042889987" evidence="2">
    <location>
        <begin position="22"/>
        <end position="198"/>
    </location>
</feature>
<sequence>MKFSTLPLSALLLSISSLANANDNNLGAFLGSDFALSQHKVSASGYEDESDMSESYSVYAGYQFHHNWGAKLSVVNFGSATPIDDYGVKAETEADGNTLTAVWSTSRNEKQWSMYAELGILQWDVTLTVDSPYMDSVSRSDSGTSIIGGLGGSYAMTRHLDITLFALWAATESDLPIDQHTTLDFQYSRYGAGLQYHF</sequence>
<dbReference type="Proteomes" id="UP001320119">
    <property type="component" value="Chromosome"/>
</dbReference>
<keyword evidence="5" id="KW-1185">Reference proteome</keyword>
<accession>A0AAN1WJY6</accession>
<protein>
    <submittedName>
        <fullName evidence="4">OmpA-OmpF porin, OOP family</fullName>
    </submittedName>
</protein>
<dbReference type="RefSeq" id="WP_236983776.1">
    <property type="nucleotide sequence ID" value="NZ_AP023086.1"/>
</dbReference>
<gene>
    <name evidence="4" type="ORF">MARGE09_P3181</name>
</gene>
<evidence type="ECO:0000256" key="1">
    <source>
        <dbReference type="ARBA" id="ARBA00022729"/>
    </source>
</evidence>
<proteinExistence type="predicted"/>